<evidence type="ECO:0000256" key="4">
    <source>
        <dbReference type="ARBA" id="ARBA00023163"/>
    </source>
</evidence>
<dbReference type="OrthoDB" id="7336460at2"/>
<dbReference type="GO" id="GO:0003700">
    <property type="term" value="F:DNA-binding transcription factor activity"/>
    <property type="evidence" value="ECO:0007669"/>
    <property type="project" value="TreeGrafter"/>
</dbReference>
<dbReference type="PANTHER" id="PTHR30055">
    <property type="entry name" value="HTH-TYPE TRANSCRIPTIONAL REGULATOR RUTR"/>
    <property type="match status" value="1"/>
</dbReference>
<dbReference type="AlphaFoldDB" id="A0A365U643"/>
<name>A0A365U643_9RHOB</name>
<dbReference type="EMBL" id="QNTQ01000016">
    <property type="protein sequence ID" value="RBI83541.1"/>
    <property type="molecule type" value="Genomic_DNA"/>
</dbReference>
<dbReference type="PROSITE" id="PS50977">
    <property type="entry name" value="HTH_TETR_2"/>
    <property type="match status" value="1"/>
</dbReference>
<dbReference type="GO" id="GO:0000976">
    <property type="term" value="F:transcription cis-regulatory region binding"/>
    <property type="evidence" value="ECO:0007669"/>
    <property type="project" value="TreeGrafter"/>
</dbReference>
<evidence type="ECO:0000256" key="2">
    <source>
        <dbReference type="ARBA" id="ARBA00023015"/>
    </source>
</evidence>
<dbReference type="InterPro" id="IPR009057">
    <property type="entry name" value="Homeodomain-like_sf"/>
</dbReference>
<comment type="caution">
    <text evidence="8">The sequence shown here is derived from an EMBL/GenBank/DDBJ whole genome shotgun (WGS) entry which is preliminary data.</text>
</comment>
<evidence type="ECO:0000256" key="3">
    <source>
        <dbReference type="ARBA" id="ARBA00023125"/>
    </source>
</evidence>
<evidence type="ECO:0000259" key="7">
    <source>
        <dbReference type="PROSITE" id="PS50977"/>
    </source>
</evidence>
<sequence>MRTGQSGSQRPRKERKTNADMRRRQLVEATLSSIVRHGLARTTLATVAREAGLSQGVAVFYFETKQGLLTAALREIYRRYEANWMAALDAAGPRAEDRLLALLDADFRPEVCSRDALAVWYAFWGELKTTETYAEIAADFDARRFDALRGICRELVSGDADAGELAEWLDTFCDGYWQKLYLFPSAHGPEDGRRALRGLLARLLPDRGAFAARD</sequence>
<evidence type="ECO:0000313" key="8">
    <source>
        <dbReference type="EMBL" id="RBI83541.1"/>
    </source>
</evidence>
<dbReference type="InterPro" id="IPR050109">
    <property type="entry name" value="HTH-type_TetR-like_transc_reg"/>
</dbReference>
<evidence type="ECO:0000256" key="6">
    <source>
        <dbReference type="SAM" id="MobiDB-lite"/>
    </source>
</evidence>
<keyword evidence="1" id="KW-0678">Repressor</keyword>
<dbReference type="PANTHER" id="PTHR30055:SF234">
    <property type="entry name" value="HTH-TYPE TRANSCRIPTIONAL REGULATOR BETI"/>
    <property type="match status" value="1"/>
</dbReference>
<evidence type="ECO:0000256" key="5">
    <source>
        <dbReference type="PROSITE-ProRule" id="PRU00335"/>
    </source>
</evidence>
<keyword evidence="2" id="KW-0805">Transcription regulation</keyword>
<organism evidence="8 9">
    <name type="scientific">Rhodosalinus halophilus</name>
    <dbReference type="NCBI Taxonomy" id="2259333"/>
    <lineage>
        <taxon>Bacteria</taxon>
        <taxon>Pseudomonadati</taxon>
        <taxon>Pseudomonadota</taxon>
        <taxon>Alphaproteobacteria</taxon>
        <taxon>Rhodobacterales</taxon>
        <taxon>Paracoccaceae</taxon>
        <taxon>Rhodosalinus</taxon>
    </lineage>
</organism>
<dbReference type="Pfam" id="PF00440">
    <property type="entry name" value="TetR_N"/>
    <property type="match status" value="1"/>
</dbReference>
<gene>
    <name evidence="8" type="ORF">DRV85_15650</name>
</gene>
<feature type="domain" description="HTH tetR-type" evidence="7">
    <location>
        <begin position="20"/>
        <end position="80"/>
    </location>
</feature>
<evidence type="ECO:0000313" key="9">
    <source>
        <dbReference type="Proteomes" id="UP000253370"/>
    </source>
</evidence>
<dbReference type="SUPFAM" id="SSF48498">
    <property type="entry name" value="Tetracyclin repressor-like, C-terminal domain"/>
    <property type="match status" value="1"/>
</dbReference>
<keyword evidence="4" id="KW-0804">Transcription</keyword>
<evidence type="ECO:0000256" key="1">
    <source>
        <dbReference type="ARBA" id="ARBA00022491"/>
    </source>
</evidence>
<dbReference type="InterPro" id="IPR001647">
    <property type="entry name" value="HTH_TetR"/>
</dbReference>
<dbReference type="InterPro" id="IPR039538">
    <property type="entry name" value="BetI_C"/>
</dbReference>
<feature type="region of interest" description="Disordered" evidence="6">
    <location>
        <begin position="1"/>
        <end position="22"/>
    </location>
</feature>
<feature type="DNA-binding region" description="H-T-H motif" evidence="5">
    <location>
        <begin position="43"/>
        <end position="62"/>
    </location>
</feature>
<accession>A0A365U643</accession>
<dbReference type="InterPro" id="IPR036271">
    <property type="entry name" value="Tet_transcr_reg_TetR-rel_C_sf"/>
</dbReference>
<proteinExistence type="predicted"/>
<reference evidence="8 9" key="1">
    <citation type="submission" date="2018-07" db="EMBL/GenBank/DDBJ databases">
        <title>Rhodosalinus sp. strain E84T genomic sequence and assembly.</title>
        <authorList>
            <person name="Liu Z.-W."/>
            <person name="Lu D.-C."/>
        </authorList>
    </citation>
    <scope>NUCLEOTIDE SEQUENCE [LARGE SCALE GENOMIC DNA]</scope>
    <source>
        <strain evidence="8 9">E84</strain>
    </source>
</reference>
<keyword evidence="9" id="KW-1185">Reference proteome</keyword>
<dbReference type="SUPFAM" id="SSF46689">
    <property type="entry name" value="Homeodomain-like"/>
    <property type="match status" value="1"/>
</dbReference>
<keyword evidence="3 5" id="KW-0238">DNA-binding</keyword>
<dbReference type="Pfam" id="PF13977">
    <property type="entry name" value="TetR_C_6"/>
    <property type="match status" value="1"/>
</dbReference>
<dbReference type="Proteomes" id="UP000253370">
    <property type="component" value="Unassembled WGS sequence"/>
</dbReference>
<dbReference type="Gene3D" id="1.10.357.10">
    <property type="entry name" value="Tetracycline Repressor, domain 2"/>
    <property type="match status" value="1"/>
</dbReference>
<protein>
    <submittedName>
        <fullName evidence="8">TetR family transcriptional regulator</fullName>
    </submittedName>
</protein>